<sequence length="296" mass="34563">MFDAYFYKSLEMIGEKSAMKKTIKMMAKQVIRRELLPDLLANEALEEKVTIDNNYRIKPSTLFAFDCQLKPIQDKYQTVVFDQEEGLILLEKMTTRSLFYQAYKTAPDRELTIKKFLSRLLNVTGQHVQAFGSYAYFSFFSLRNRPLDLVSLHQMRRFDCSQEMGHFLTLDCRYAFETPLPARKGSAWTLLQDAITLNAACLELLRQRASMWGCQLKTSRQKSLLTDPAYQRSDIVTSLKEVDLYQLYQEADSKIIDLCSDSFYQEFADEIDKKCWKIGDLHNLLAKCSHNYIEFK</sequence>
<accession>A0A0R1M6A0</accession>
<keyword evidence="2" id="KW-1185">Reference proteome</keyword>
<evidence type="ECO:0000313" key="1">
    <source>
        <dbReference type="EMBL" id="KRL03648.1"/>
    </source>
</evidence>
<protein>
    <submittedName>
        <fullName evidence="1">Uncharacterized protein</fullName>
    </submittedName>
</protein>
<reference evidence="1 2" key="1">
    <citation type="journal article" date="2015" name="Genome Announc.">
        <title>Expanding the biotechnology potential of lactobacilli through comparative genomics of 213 strains and associated genera.</title>
        <authorList>
            <person name="Sun Z."/>
            <person name="Harris H.M."/>
            <person name="McCann A."/>
            <person name="Guo C."/>
            <person name="Argimon S."/>
            <person name="Zhang W."/>
            <person name="Yang X."/>
            <person name="Jeffery I.B."/>
            <person name="Cooney J.C."/>
            <person name="Kagawa T.F."/>
            <person name="Liu W."/>
            <person name="Song Y."/>
            <person name="Salvetti E."/>
            <person name="Wrobel A."/>
            <person name="Rasinkangas P."/>
            <person name="Parkhill J."/>
            <person name="Rea M.C."/>
            <person name="O'Sullivan O."/>
            <person name="Ritari J."/>
            <person name="Douillard F.P."/>
            <person name="Paul Ross R."/>
            <person name="Yang R."/>
            <person name="Briner A.E."/>
            <person name="Felis G.E."/>
            <person name="de Vos W.M."/>
            <person name="Barrangou R."/>
            <person name="Klaenhammer T.R."/>
            <person name="Caufield P.W."/>
            <person name="Cui Y."/>
            <person name="Zhang H."/>
            <person name="O'Toole P.W."/>
        </authorList>
    </citation>
    <scope>NUCLEOTIDE SEQUENCE [LARGE SCALE GENOMIC DNA]</scope>
    <source>
        <strain evidence="1 2">DSM 19284</strain>
    </source>
</reference>
<organism evidence="1 2">
    <name type="scientific">Lactobacillus equicursoris DSM 19284 = JCM 14600 = CIP 110162</name>
    <dbReference type="NCBI Taxonomy" id="1293597"/>
    <lineage>
        <taxon>Bacteria</taxon>
        <taxon>Bacillati</taxon>
        <taxon>Bacillota</taxon>
        <taxon>Bacilli</taxon>
        <taxon>Lactobacillales</taxon>
        <taxon>Lactobacillaceae</taxon>
        <taxon>Lactobacillus</taxon>
    </lineage>
</organism>
<name>A0A0R1M6A0_9LACO</name>
<dbReference type="eggNOG" id="ENOG5030AA0">
    <property type="taxonomic scope" value="Bacteria"/>
</dbReference>
<evidence type="ECO:0000313" key="2">
    <source>
        <dbReference type="Proteomes" id="UP000051074"/>
    </source>
</evidence>
<comment type="caution">
    <text evidence="1">The sequence shown here is derived from an EMBL/GenBank/DDBJ whole genome shotgun (WGS) entry which is preliminary data.</text>
</comment>
<gene>
    <name evidence="1" type="ORF">FC20_GL000541</name>
</gene>
<dbReference type="PATRIC" id="fig|1293597.4.peg.613"/>
<proteinExistence type="predicted"/>
<dbReference type="AlphaFoldDB" id="A0A0R1M6A0"/>
<dbReference type="Proteomes" id="UP000051074">
    <property type="component" value="Unassembled WGS sequence"/>
</dbReference>
<dbReference type="EMBL" id="AZDU01000002">
    <property type="protein sequence ID" value="KRL03648.1"/>
    <property type="molecule type" value="Genomic_DNA"/>
</dbReference>